<accession>A0A8J7M234</accession>
<evidence type="ECO:0008006" key="4">
    <source>
        <dbReference type="Google" id="ProtNLM"/>
    </source>
</evidence>
<evidence type="ECO:0000313" key="3">
    <source>
        <dbReference type="Proteomes" id="UP000636888"/>
    </source>
</evidence>
<protein>
    <recommendedName>
        <fullName evidence="4">Lipoprotein</fullName>
    </recommendedName>
</protein>
<reference evidence="2" key="1">
    <citation type="submission" date="2020-12" db="EMBL/GenBank/DDBJ databases">
        <title>Geomonas sp. Red875, isolated from river sediment.</title>
        <authorList>
            <person name="Xu Z."/>
            <person name="Zhang Z."/>
            <person name="Masuda Y."/>
            <person name="Itoh H."/>
            <person name="Senoo K."/>
        </authorList>
    </citation>
    <scope>NUCLEOTIDE SEQUENCE</scope>
    <source>
        <strain evidence="2">Red875</strain>
    </source>
</reference>
<feature type="signal peptide" evidence="1">
    <location>
        <begin position="1"/>
        <end position="26"/>
    </location>
</feature>
<dbReference type="Proteomes" id="UP000636888">
    <property type="component" value="Unassembled WGS sequence"/>
</dbReference>
<dbReference type="EMBL" id="JAEMHM010000021">
    <property type="protein sequence ID" value="MBJ6727257.1"/>
    <property type="molecule type" value="Genomic_DNA"/>
</dbReference>
<name>A0A8J7M234_9BACT</name>
<keyword evidence="3" id="KW-1185">Reference proteome</keyword>
<dbReference type="AlphaFoldDB" id="A0A8J7M234"/>
<proteinExistence type="predicted"/>
<gene>
    <name evidence="2" type="ORF">JFN93_21305</name>
</gene>
<comment type="caution">
    <text evidence="2">The sequence shown here is derived from an EMBL/GenBank/DDBJ whole genome shotgun (WGS) entry which is preliminary data.</text>
</comment>
<sequence length="217" mass="23335">MTGIGNLWGRLLLLVTVIAVTGCASVDQHVTTTYAPASGVVGGSGVIYVTASGRPERPRDAHVEWVVGQVKNDSGEKTGEILSRLPPEELLMQALSAELSSAGYQVVSVNSLTPEMTKGVDVTRIVVNLDVIRTSFKATANSSLAYDVDLLKNGSRFKKLHYSFSLTDTAVSDKDRIADQVLQQSLQQLMKQSVPEIVRALEQAALEKKRNLAGAQP</sequence>
<dbReference type="RefSeq" id="WP_199386166.1">
    <property type="nucleotide sequence ID" value="NZ_JAEMHM010000021.1"/>
</dbReference>
<evidence type="ECO:0000256" key="1">
    <source>
        <dbReference type="SAM" id="SignalP"/>
    </source>
</evidence>
<keyword evidence="1" id="KW-0732">Signal</keyword>
<evidence type="ECO:0000313" key="2">
    <source>
        <dbReference type="EMBL" id="MBJ6727257.1"/>
    </source>
</evidence>
<organism evidence="2 3">
    <name type="scientific">Geomesophilobacter sediminis</name>
    <dbReference type="NCBI Taxonomy" id="2798584"/>
    <lineage>
        <taxon>Bacteria</taxon>
        <taxon>Pseudomonadati</taxon>
        <taxon>Thermodesulfobacteriota</taxon>
        <taxon>Desulfuromonadia</taxon>
        <taxon>Geobacterales</taxon>
        <taxon>Geobacteraceae</taxon>
        <taxon>Geomesophilobacter</taxon>
    </lineage>
</organism>
<feature type="chain" id="PRO_5035229886" description="Lipoprotein" evidence="1">
    <location>
        <begin position="27"/>
        <end position="217"/>
    </location>
</feature>